<gene>
    <name evidence="3" type="ORF">Pmani_019436</name>
</gene>
<feature type="domain" description="Peptidase S1" evidence="2">
    <location>
        <begin position="112"/>
        <end position="159"/>
    </location>
</feature>
<comment type="caution">
    <text evidence="3">The sequence shown here is derived from an EMBL/GenBank/DDBJ whole genome shotgun (WGS) entry which is preliminary data.</text>
</comment>
<dbReference type="SUPFAM" id="SSF50494">
    <property type="entry name" value="Trypsin-like serine proteases"/>
    <property type="match status" value="1"/>
</dbReference>
<sequence>MEAGTKLKANLVGKAQKCEMLFMAAEGAELEVTCKKFKTSSCDQEILFMSDEENFEGSYCNTDKPDGMKGKDMMYLSYDRDRKKKYKGSKITCTIKAVECGAARLDSGTDRIVGGSEAKVGEYPWMITYGIKDNGGFFPRCGGSIITTTHILTAAHCVEFGNK</sequence>
<dbReference type="GO" id="GO:0004252">
    <property type="term" value="F:serine-type endopeptidase activity"/>
    <property type="evidence" value="ECO:0007669"/>
    <property type="project" value="InterPro"/>
</dbReference>
<dbReference type="InterPro" id="IPR018114">
    <property type="entry name" value="TRYPSIN_HIS"/>
</dbReference>
<accession>A0AAE1PJK5</accession>
<dbReference type="Gene3D" id="2.40.10.10">
    <property type="entry name" value="Trypsin-like serine proteases"/>
    <property type="match status" value="1"/>
</dbReference>
<keyword evidence="1" id="KW-1015">Disulfide bond</keyword>
<proteinExistence type="predicted"/>
<dbReference type="AlphaFoldDB" id="A0AAE1PJK5"/>
<dbReference type="Proteomes" id="UP001292094">
    <property type="component" value="Unassembled WGS sequence"/>
</dbReference>
<dbReference type="Pfam" id="PF00089">
    <property type="entry name" value="Trypsin"/>
    <property type="match status" value="1"/>
</dbReference>
<dbReference type="InterPro" id="IPR001254">
    <property type="entry name" value="Trypsin_dom"/>
</dbReference>
<evidence type="ECO:0000256" key="1">
    <source>
        <dbReference type="ARBA" id="ARBA00023157"/>
    </source>
</evidence>
<evidence type="ECO:0000313" key="4">
    <source>
        <dbReference type="Proteomes" id="UP001292094"/>
    </source>
</evidence>
<name>A0AAE1PJK5_9EUCA</name>
<dbReference type="InterPro" id="IPR043504">
    <property type="entry name" value="Peptidase_S1_PA_chymotrypsin"/>
</dbReference>
<evidence type="ECO:0000313" key="3">
    <source>
        <dbReference type="EMBL" id="KAK4308891.1"/>
    </source>
</evidence>
<evidence type="ECO:0000259" key="2">
    <source>
        <dbReference type="Pfam" id="PF00089"/>
    </source>
</evidence>
<organism evidence="3 4">
    <name type="scientific">Petrolisthes manimaculis</name>
    <dbReference type="NCBI Taxonomy" id="1843537"/>
    <lineage>
        <taxon>Eukaryota</taxon>
        <taxon>Metazoa</taxon>
        <taxon>Ecdysozoa</taxon>
        <taxon>Arthropoda</taxon>
        <taxon>Crustacea</taxon>
        <taxon>Multicrustacea</taxon>
        <taxon>Malacostraca</taxon>
        <taxon>Eumalacostraca</taxon>
        <taxon>Eucarida</taxon>
        <taxon>Decapoda</taxon>
        <taxon>Pleocyemata</taxon>
        <taxon>Anomura</taxon>
        <taxon>Galatheoidea</taxon>
        <taxon>Porcellanidae</taxon>
        <taxon>Petrolisthes</taxon>
    </lineage>
</organism>
<dbReference type="PANTHER" id="PTHR24252">
    <property type="entry name" value="ACROSIN-RELATED"/>
    <property type="match status" value="1"/>
</dbReference>
<dbReference type="GO" id="GO:0006508">
    <property type="term" value="P:proteolysis"/>
    <property type="evidence" value="ECO:0007669"/>
    <property type="project" value="InterPro"/>
</dbReference>
<reference evidence="3" key="1">
    <citation type="submission" date="2023-11" db="EMBL/GenBank/DDBJ databases">
        <title>Genome assemblies of two species of porcelain crab, Petrolisthes cinctipes and Petrolisthes manimaculis (Anomura: Porcellanidae).</title>
        <authorList>
            <person name="Angst P."/>
        </authorList>
    </citation>
    <scope>NUCLEOTIDE SEQUENCE</scope>
    <source>
        <strain evidence="3">PB745_02</strain>
        <tissue evidence="3">Gill</tissue>
    </source>
</reference>
<dbReference type="PROSITE" id="PS00134">
    <property type="entry name" value="TRYPSIN_HIS"/>
    <property type="match status" value="1"/>
</dbReference>
<keyword evidence="4" id="KW-1185">Reference proteome</keyword>
<dbReference type="EMBL" id="JAWZYT010001828">
    <property type="protein sequence ID" value="KAK4308891.1"/>
    <property type="molecule type" value="Genomic_DNA"/>
</dbReference>
<dbReference type="PANTHER" id="PTHR24252:SF7">
    <property type="entry name" value="HYALIN"/>
    <property type="match status" value="1"/>
</dbReference>
<dbReference type="InterPro" id="IPR009003">
    <property type="entry name" value="Peptidase_S1_PA"/>
</dbReference>
<protein>
    <recommendedName>
        <fullName evidence="2">Peptidase S1 domain-containing protein</fullName>
    </recommendedName>
</protein>